<dbReference type="SMART" id="SM00448">
    <property type="entry name" value="REC"/>
    <property type="match status" value="1"/>
</dbReference>
<dbReference type="RefSeq" id="WP_341471480.1">
    <property type="nucleotide sequence ID" value="NZ_CP128400.1"/>
</dbReference>
<dbReference type="InterPro" id="IPR016032">
    <property type="entry name" value="Sig_transdc_resp-reg_C-effctor"/>
</dbReference>
<dbReference type="InterPro" id="IPR039420">
    <property type="entry name" value="WalR-like"/>
</dbReference>
<dbReference type="FunFam" id="1.10.10.10:FF:000005">
    <property type="entry name" value="Two-component system response regulator"/>
    <property type="match status" value="1"/>
</dbReference>
<dbReference type="InterPro" id="IPR011006">
    <property type="entry name" value="CheY-like_superfamily"/>
</dbReference>
<dbReference type="Pfam" id="PF00486">
    <property type="entry name" value="Trans_reg_C"/>
    <property type="match status" value="1"/>
</dbReference>
<dbReference type="GO" id="GO:0032993">
    <property type="term" value="C:protein-DNA complex"/>
    <property type="evidence" value="ECO:0007669"/>
    <property type="project" value="TreeGrafter"/>
</dbReference>
<dbReference type="PANTHER" id="PTHR48111:SF22">
    <property type="entry name" value="REGULATOR OF RPOS"/>
    <property type="match status" value="1"/>
</dbReference>
<organism evidence="10 12">
    <name type="scientific">Candidatus Chlorohelix allophototropha</name>
    <dbReference type="NCBI Taxonomy" id="3003348"/>
    <lineage>
        <taxon>Bacteria</taxon>
        <taxon>Bacillati</taxon>
        <taxon>Chloroflexota</taxon>
        <taxon>Chloroflexia</taxon>
        <taxon>Candidatus Chloroheliales</taxon>
        <taxon>Candidatus Chloroheliaceae</taxon>
        <taxon>Candidatus Chlorohelix</taxon>
    </lineage>
</organism>
<dbReference type="Gene3D" id="6.10.250.690">
    <property type="match status" value="1"/>
</dbReference>
<keyword evidence="3" id="KW-0805">Transcription regulation</keyword>
<dbReference type="EMBL" id="JACATZ010000003">
    <property type="protein sequence ID" value="NWJ47701.1"/>
    <property type="molecule type" value="Genomic_DNA"/>
</dbReference>
<proteinExistence type="predicted"/>
<name>A0A8T7M6K2_9CHLR</name>
<dbReference type="AlphaFoldDB" id="A0A8T7M6K2"/>
<evidence type="ECO:0000313" key="12">
    <source>
        <dbReference type="Proteomes" id="UP000521676"/>
    </source>
</evidence>
<accession>A0A8T7M6K2</accession>
<dbReference type="PROSITE" id="PS51755">
    <property type="entry name" value="OMPR_PHOB"/>
    <property type="match status" value="1"/>
</dbReference>
<feature type="domain" description="OmpR/PhoB-type" evidence="9">
    <location>
        <begin position="146"/>
        <end position="241"/>
    </location>
</feature>
<evidence type="ECO:0000256" key="6">
    <source>
        <dbReference type="PROSITE-ProRule" id="PRU00169"/>
    </source>
</evidence>
<evidence type="ECO:0000313" key="10">
    <source>
        <dbReference type="EMBL" id="NWJ47701.1"/>
    </source>
</evidence>
<keyword evidence="1 6" id="KW-0597">Phosphoprotein</keyword>
<evidence type="ECO:0000313" key="13">
    <source>
        <dbReference type="Proteomes" id="UP001431572"/>
    </source>
</evidence>
<feature type="DNA-binding region" description="OmpR/PhoB-type" evidence="7">
    <location>
        <begin position="146"/>
        <end position="241"/>
    </location>
</feature>
<dbReference type="InterPro" id="IPR001867">
    <property type="entry name" value="OmpR/PhoB-type_DNA-bd"/>
</dbReference>
<dbReference type="PROSITE" id="PS50110">
    <property type="entry name" value="RESPONSE_REGULATORY"/>
    <property type="match status" value="1"/>
</dbReference>
<keyword evidence="5" id="KW-0804">Transcription</keyword>
<dbReference type="InterPro" id="IPR001789">
    <property type="entry name" value="Sig_transdc_resp-reg_receiver"/>
</dbReference>
<dbReference type="SUPFAM" id="SSF46894">
    <property type="entry name" value="C-terminal effector domain of the bipartite response regulators"/>
    <property type="match status" value="1"/>
</dbReference>
<evidence type="ECO:0000256" key="7">
    <source>
        <dbReference type="PROSITE-ProRule" id="PRU01091"/>
    </source>
</evidence>
<dbReference type="Proteomes" id="UP000521676">
    <property type="component" value="Unassembled WGS sequence"/>
</dbReference>
<feature type="modified residue" description="4-aspartylphosphate" evidence="6">
    <location>
        <position position="67"/>
    </location>
</feature>
<dbReference type="FunFam" id="3.40.50.2300:FF:000001">
    <property type="entry name" value="DNA-binding response regulator PhoB"/>
    <property type="match status" value="1"/>
</dbReference>
<dbReference type="GO" id="GO:0000976">
    <property type="term" value="F:transcription cis-regulatory region binding"/>
    <property type="evidence" value="ECO:0007669"/>
    <property type="project" value="TreeGrafter"/>
</dbReference>
<dbReference type="SUPFAM" id="SSF52172">
    <property type="entry name" value="CheY-like"/>
    <property type="match status" value="1"/>
</dbReference>
<dbReference type="Pfam" id="PF00072">
    <property type="entry name" value="Response_reg"/>
    <property type="match status" value="1"/>
</dbReference>
<reference evidence="10 12" key="1">
    <citation type="submission" date="2020-06" db="EMBL/GenBank/DDBJ databases">
        <title>Anoxygenic phototrophic Chloroflexota member uses a Type I reaction center.</title>
        <authorList>
            <person name="Tsuji J.M."/>
            <person name="Shaw N.A."/>
            <person name="Nagashima S."/>
            <person name="Venkiteswaran J."/>
            <person name="Schiff S.L."/>
            <person name="Hanada S."/>
            <person name="Tank M."/>
            <person name="Neufeld J.D."/>
        </authorList>
    </citation>
    <scope>NUCLEOTIDE SEQUENCE [LARGE SCALE GENOMIC DNA]</scope>
    <source>
        <strain evidence="10">L227-S17</strain>
    </source>
</reference>
<evidence type="ECO:0000259" key="8">
    <source>
        <dbReference type="PROSITE" id="PS50110"/>
    </source>
</evidence>
<reference evidence="11" key="2">
    <citation type="journal article" date="2024" name="Nature">
        <title>Anoxygenic phototroph of the Chloroflexota uses a type I reaction centre.</title>
        <authorList>
            <person name="Tsuji J.M."/>
            <person name="Shaw N.A."/>
            <person name="Nagashima S."/>
            <person name="Venkiteswaran J.J."/>
            <person name="Schiff S.L."/>
            <person name="Watanabe T."/>
            <person name="Fukui M."/>
            <person name="Hanada S."/>
            <person name="Tank M."/>
            <person name="Neufeld J.D."/>
        </authorList>
    </citation>
    <scope>NUCLEOTIDE SEQUENCE</scope>
    <source>
        <strain evidence="11">L227-S17</strain>
    </source>
</reference>
<keyword evidence="4 7" id="KW-0238">DNA-binding</keyword>
<feature type="domain" description="Response regulatory" evidence="8">
    <location>
        <begin position="18"/>
        <end position="131"/>
    </location>
</feature>
<dbReference type="SMART" id="SM00862">
    <property type="entry name" value="Trans_reg_C"/>
    <property type="match status" value="1"/>
</dbReference>
<keyword evidence="13" id="KW-1185">Reference proteome</keyword>
<dbReference type="InterPro" id="IPR036388">
    <property type="entry name" value="WH-like_DNA-bd_sf"/>
</dbReference>
<evidence type="ECO:0000256" key="1">
    <source>
        <dbReference type="ARBA" id="ARBA00022553"/>
    </source>
</evidence>
<evidence type="ECO:0000256" key="2">
    <source>
        <dbReference type="ARBA" id="ARBA00023012"/>
    </source>
</evidence>
<evidence type="ECO:0000259" key="9">
    <source>
        <dbReference type="PROSITE" id="PS51755"/>
    </source>
</evidence>
<evidence type="ECO:0000256" key="5">
    <source>
        <dbReference type="ARBA" id="ARBA00023163"/>
    </source>
</evidence>
<protein>
    <submittedName>
        <fullName evidence="10">Response regulator transcription factor</fullName>
    </submittedName>
</protein>
<gene>
    <name evidence="10" type="ORF">HXX08_17750</name>
    <name evidence="11" type="ORF">OZ401_003233</name>
</gene>
<evidence type="ECO:0000313" key="11">
    <source>
        <dbReference type="EMBL" id="WJW69606.1"/>
    </source>
</evidence>
<dbReference type="Gene3D" id="3.40.50.2300">
    <property type="match status" value="1"/>
</dbReference>
<dbReference type="GO" id="GO:0000156">
    <property type="term" value="F:phosphorelay response regulator activity"/>
    <property type="evidence" value="ECO:0007669"/>
    <property type="project" value="TreeGrafter"/>
</dbReference>
<evidence type="ECO:0000256" key="4">
    <source>
        <dbReference type="ARBA" id="ARBA00023125"/>
    </source>
</evidence>
<keyword evidence="2" id="KW-0902">Two-component regulatory system</keyword>
<dbReference type="CDD" id="cd17574">
    <property type="entry name" value="REC_OmpR"/>
    <property type="match status" value="1"/>
</dbReference>
<dbReference type="GO" id="GO:0005829">
    <property type="term" value="C:cytosol"/>
    <property type="evidence" value="ECO:0007669"/>
    <property type="project" value="TreeGrafter"/>
</dbReference>
<dbReference type="GO" id="GO:0006355">
    <property type="term" value="P:regulation of DNA-templated transcription"/>
    <property type="evidence" value="ECO:0007669"/>
    <property type="project" value="InterPro"/>
</dbReference>
<evidence type="ECO:0000256" key="3">
    <source>
        <dbReference type="ARBA" id="ARBA00023015"/>
    </source>
</evidence>
<dbReference type="CDD" id="cd00383">
    <property type="entry name" value="trans_reg_C"/>
    <property type="match status" value="1"/>
</dbReference>
<dbReference type="PANTHER" id="PTHR48111">
    <property type="entry name" value="REGULATOR OF RPOS"/>
    <property type="match status" value="1"/>
</dbReference>
<dbReference type="EMBL" id="CP128400">
    <property type="protein sequence ID" value="WJW69606.1"/>
    <property type="molecule type" value="Genomic_DNA"/>
</dbReference>
<dbReference type="Gene3D" id="1.10.10.10">
    <property type="entry name" value="Winged helix-like DNA-binding domain superfamily/Winged helix DNA-binding domain"/>
    <property type="match status" value="1"/>
</dbReference>
<dbReference type="Proteomes" id="UP001431572">
    <property type="component" value="Chromosome 2"/>
</dbReference>
<sequence length="249" mass="28311">MVQSRNNIQPEKPNTSSRILVIDDEPGIVDFIELGLGYEGYEVLTASDGKTGLQLALSEIPDLIILDLMLPGIDGFELCQKLRQTSKVPVIMLTARDELDDRVRGLDLGADDYLTKPFQFKELAARIRAVLRRGSNSPEESSEKGSKLLQVQDITLDPALREVRRDSTRIELSLREYELLELLMRHSNQVLPRDTILDRVWGYDFGGDANIIEVYVRYLRQKLGKPNPITTIRGVGYLMKLRQEEEEPD</sequence>